<reference evidence="8 9" key="1">
    <citation type="journal article" date="2022" name="Nat. Genet.">
        <title>Improved pea reference genome and pan-genome highlight genomic features and evolutionary characteristics.</title>
        <authorList>
            <person name="Yang T."/>
            <person name="Liu R."/>
            <person name="Luo Y."/>
            <person name="Hu S."/>
            <person name="Wang D."/>
            <person name="Wang C."/>
            <person name="Pandey M.K."/>
            <person name="Ge S."/>
            <person name="Xu Q."/>
            <person name="Li N."/>
            <person name="Li G."/>
            <person name="Huang Y."/>
            <person name="Saxena R.K."/>
            <person name="Ji Y."/>
            <person name="Li M."/>
            <person name="Yan X."/>
            <person name="He Y."/>
            <person name="Liu Y."/>
            <person name="Wang X."/>
            <person name="Xiang C."/>
            <person name="Varshney R.K."/>
            <person name="Ding H."/>
            <person name="Gao S."/>
            <person name="Zong X."/>
        </authorList>
    </citation>
    <scope>NUCLEOTIDE SEQUENCE [LARGE SCALE GENOMIC DNA]</scope>
    <source>
        <strain evidence="8 9">cv. Zhongwan 6</strain>
    </source>
</reference>
<keyword evidence="3" id="KW-0238">DNA-binding</keyword>
<feature type="domain" description="TF-B3" evidence="7">
    <location>
        <begin position="139"/>
        <end position="230"/>
    </location>
</feature>
<dbReference type="EMBL" id="JAMSHJ010000002">
    <property type="protein sequence ID" value="KAI5434836.1"/>
    <property type="molecule type" value="Genomic_DNA"/>
</dbReference>
<accession>A0A9D4YE05</accession>
<protein>
    <recommendedName>
        <fullName evidence="7">TF-B3 domain-containing protein</fullName>
    </recommendedName>
</protein>
<dbReference type="CDD" id="cd10017">
    <property type="entry name" value="B3_DNA"/>
    <property type="match status" value="1"/>
</dbReference>
<comment type="caution">
    <text evidence="8">The sequence shown here is derived from an EMBL/GenBank/DDBJ whole genome shotgun (WGS) entry which is preliminary data.</text>
</comment>
<feature type="compositionally biased region" description="Basic residues" evidence="6">
    <location>
        <begin position="310"/>
        <end position="322"/>
    </location>
</feature>
<feature type="compositionally biased region" description="Basic and acidic residues" evidence="6">
    <location>
        <begin position="250"/>
        <end position="273"/>
    </location>
</feature>
<evidence type="ECO:0000259" key="7">
    <source>
        <dbReference type="PROSITE" id="PS50863"/>
    </source>
</evidence>
<dbReference type="Gramene" id="Psat02G0159600-T1">
    <property type="protein sequence ID" value="KAI5434836.1"/>
    <property type="gene ID" value="KIW84_021596"/>
</dbReference>
<evidence type="ECO:0000313" key="8">
    <source>
        <dbReference type="EMBL" id="KAI5434836.1"/>
    </source>
</evidence>
<evidence type="ECO:0000256" key="6">
    <source>
        <dbReference type="SAM" id="MobiDB-lite"/>
    </source>
</evidence>
<evidence type="ECO:0000256" key="3">
    <source>
        <dbReference type="ARBA" id="ARBA00023125"/>
    </source>
</evidence>
<feature type="region of interest" description="Disordered" evidence="6">
    <location>
        <begin position="242"/>
        <end position="411"/>
    </location>
</feature>
<dbReference type="OrthoDB" id="1909330at2759"/>
<dbReference type="GO" id="GO:0003677">
    <property type="term" value="F:DNA binding"/>
    <property type="evidence" value="ECO:0007669"/>
    <property type="project" value="UniProtKB-KW"/>
</dbReference>
<keyword evidence="9" id="KW-1185">Reference proteome</keyword>
<feature type="compositionally biased region" description="Basic residues" evidence="6">
    <location>
        <begin position="391"/>
        <end position="403"/>
    </location>
</feature>
<dbReference type="PROSITE" id="PS50863">
    <property type="entry name" value="B3"/>
    <property type="match status" value="1"/>
</dbReference>
<dbReference type="Proteomes" id="UP001058974">
    <property type="component" value="Chromosome 2"/>
</dbReference>
<dbReference type="PANTHER" id="PTHR31391">
    <property type="entry name" value="B3 DOMAIN-CONTAINING PROTEIN OS11G0197600-RELATED"/>
    <property type="match status" value="1"/>
</dbReference>
<evidence type="ECO:0000256" key="5">
    <source>
        <dbReference type="ARBA" id="ARBA00023242"/>
    </source>
</evidence>
<feature type="compositionally biased region" description="Polar residues" evidence="6">
    <location>
        <begin position="342"/>
        <end position="367"/>
    </location>
</feature>
<evidence type="ECO:0000256" key="1">
    <source>
        <dbReference type="ARBA" id="ARBA00004123"/>
    </source>
</evidence>
<organism evidence="8 9">
    <name type="scientific">Pisum sativum</name>
    <name type="common">Garden pea</name>
    <name type="synonym">Lathyrus oleraceus</name>
    <dbReference type="NCBI Taxonomy" id="3888"/>
    <lineage>
        <taxon>Eukaryota</taxon>
        <taxon>Viridiplantae</taxon>
        <taxon>Streptophyta</taxon>
        <taxon>Embryophyta</taxon>
        <taxon>Tracheophyta</taxon>
        <taxon>Spermatophyta</taxon>
        <taxon>Magnoliopsida</taxon>
        <taxon>eudicotyledons</taxon>
        <taxon>Gunneridae</taxon>
        <taxon>Pentapetalae</taxon>
        <taxon>rosids</taxon>
        <taxon>fabids</taxon>
        <taxon>Fabales</taxon>
        <taxon>Fabaceae</taxon>
        <taxon>Papilionoideae</taxon>
        <taxon>50 kb inversion clade</taxon>
        <taxon>NPAAA clade</taxon>
        <taxon>Hologalegina</taxon>
        <taxon>IRL clade</taxon>
        <taxon>Fabeae</taxon>
        <taxon>Lathyrus</taxon>
    </lineage>
</organism>
<dbReference type="Gene3D" id="2.40.330.10">
    <property type="entry name" value="DNA-binding pseudobarrel domain"/>
    <property type="match status" value="1"/>
</dbReference>
<dbReference type="Pfam" id="PF02362">
    <property type="entry name" value="B3"/>
    <property type="match status" value="1"/>
</dbReference>
<dbReference type="SMART" id="SM01019">
    <property type="entry name" value="B3"/>
    <property type="match status" value="1"/>
</dbReference>
<name>A0A9D4YE05_PEA</name>
<keyword evidence="4" id="KW-0804">Transcription</keyword>
<feature type="compositionally biased region" description="Basic and acidic residues" evidence="6">
    <location>
        <begin position="368"/>
        <end position="390"/>
    </location>
</feature>
<keyword evidence="2" id="KW-0805">Transcription regulation</keyword>
<dbReference type="GO" id="GO:0005634">
    <property type="term" value="C:nucleus"/>
    <property type="evidence" value="ECO:0007669"/>
    <property type="project" value="UniProtKB-SubCell"/>
</dbReference>
<keyword evidence="5" id="KW-0539">Nucleus</keyword>
<dbReference type="InterPro" id="IPR044837">
    <property type="entry name" value="REM16-like"/>
</dbReference>
<dbReference type="PANTHER" id="PTHR31391:SF3">
    <property type="entry name" value="B3 DOMAIN-CONTAINING PROTEIN OS05G0481400"/>
    <property type="match status" value="1"/>
</dbReference>
<dbReference type="AlphaFoldDB" id="A0A9D4YE05"/>
<dbReference type="InterPro" id="IPR003340">
    <property type="entry name" value="B3_DNA-bd"/>
</dbReference>
<dbReference type="InterPro" id="IPR015300">
    <property type="entry name" value="DNA-bd_pseudobarrel_sf"/>
</dbReference>
<evidence type="ECO:0000256" key="2">
    <source>
        <dbReference type="ARBA" id="ARBA00023015"/>
    </source>
</evidence>
<evidence type="ECO:0000313" key="9">
    <source>
        <dbReference type="Proteomes" id="UP001058974"/>
    </source>
</evidence>
<gene>
    <name evidence="8" type="ORF">KIW84_021596</name>
</gene>
<sequence>MAKGSSSNNYEEARKLRLEENKKRFEDLGISTISKTLIEIASPAKKSANRLYRPKSKTIVVVEPRRSSRARNPVPSYREEFGTDLPNLRKRSRSIPSSWGSYIARPLDEIKEATSQERNHALEAAEALQINLNSSKPSFIKSMVRSHVYSCFWLGLPSRFSEEHLPKTVYNMVLEDEEGSEYKAVYIGTRAGLSGGWRAFALEHKLDDGDALVFELVEPARFKVYIVRAFPDAYEEEKIEEENNTLIEEENMHTSKATKESKAANNRKSEPKSKKQKRAIVCETKESKSSEESLFESSIEKDVKPQRANTSRKTKSSQKKLPKKSELPTTPDSEAKIETPKPNATTGRNTRSSQKIVQKISEASTTLEPKEEAQVETTKKELVQHDDIKLKKVKPVGKPRKNSAPKNPVSK</sequence>
<proteinExistence type="predicted"/>
<evidence type="ECO:0000256" key="4">
    <source>
        <dbReference type="ARBA" id="ARBA00023163"/>
    </source>
</evidence>
<comment type="subcellular location">
    <subcellularLocation>
        <location evidence="1">Nucleus</location>
    </subcellularLocation>
</comment>
<dbReference type="SUPFAM" id="SSF101936">
    <property type="entry name" value="DNA-binding pseudobarrel domain"/>
    <property type="match status" value="1"/>
</dbReference>